<evidence type="ECO:0000256" key="2">
    <source>
        <dbReference type="ARBA" id="ARBA00022692"/>
    </source>
</evidence>
<feature type="compositionally biased region" description="Low complexity" evidence="5">
    <location>
        <begin position="1"/>
        <end position="10"/>
    </location>
</feature>
<dbReference type="InterPro" id="IPR019109">
    <property type="entry name" value="MamF_MmsF"/>
</dbReference>
<reference evidence="7 10" key="2">
    <citation type="submission" date="2021-01" db="EMBL/GenBank/DDBJ databases">
        <title>Whole genome shotgun sequence of Cellulomonas oligotrophica NBRC 109435.</title>
        <authorList>
            <person name="Komaki H."/>
            <person name="Tamura T."/>
        </authorList>
    </citation>
    <scope>NUCLEOTIDE SEQUENCE [LARGE SCALE GENOMIC DNA]</scope>
    <source>
        <strain evidence="7 10">NBRC 109435</strain>
    </source>
</reference>
<sequence>MSTPSFEQQPQQPPYQPVPAPPLRPEDERTWAILVHLLPLVGVSFLGPLVVWLVFRGRGPFLEHHAKESLNFQLTVLIALLVSLVAVAVTFGIVVLAPFAVYLGALVLQVLAAVAASRWEWYRYPVTIRFVS</sequence>
<dbReference type="AlphaFoldDB" id="A0A7Y9FDP5"/>
<evidence type="ECO:0000313" key="7">
    <source>
        <dbReference type="EMBL" id="GIG33806.1"/>
    </source>
</evidence>
<name>A0A7Y9FDP5_9CELL</name>
<evidence type="ECO:0000256" key="4">
    <source>
        <dbReference type="ARBA" id="ARBA00023136"/>
    </source>
</evidence>
<reference evidence="8 9" key="1">
    <citation type="submission" date="2020-07" db="EMBL/GenBank/DDBJ databases">
        <title>Sequencing the genomes of 1000 actinobacteria strains.</title>
        <authorList>
            <person name="Klenk H.-P."/>
        </authorList>
    </citation>
    <scope>NUCLEOTIDE SEQUENCE [LARGE SCALE GENOMIC DNA]</scope>
    <source>
        <strain evidence="8 9">DSM 24482</strain>
    </source>
</reference>
<feature type="transmembrane region" description="Helical" evidence="6">
    <location>
        <begin position="74"/>
        <end position="93"/>
    </location>
</feature>
<keyword evidence="3 6" id="KW-1133">Transmembrane helix</keyword>
<comment type="caution">
    <text evidence="8">The sequence shown here is derived from an EMBL/GenBank/DDBJ whole genome shotgun (WGS) entry which is preliminary data.</text>
</comment>
<evidence type="ECO:0000256" key="3">
    <source>
        <dbReference type="ARBA" id="ARBA00022989"/>
    </source>
</evidence>
<evidence type="ECO:0000256" key="1">
    <source>
        <dbReference type="ARBA" id="ARBA00004141"/>
    </source>
</evidence>
<organism evidence="8 9">
    <name type="scientific">Cellulomonas oligotrophica</name>
    <dbReference type="NCBI Taxonomy" id="931536"/>
    <lineage>
        <taxon>Bacteria</taxon>
        <taxon>Bacillati</taxon>
        <taxon>Actinomycetota</taxon>
        <taxon>Actinomycetes</taxon>
        <taxon>Micrococcales</taxon>
        <taxon>Cellulomonadaceae</taxon>
        <taxon>Cellulomonas</taxon>
    </lineage>
</organism>
<dbReference type="Pfam" id="PF09685">
    <property type="entry name" value="MamF_MmsF"/>
    <property type="match status" value="1"/>
</dbReference>
<gene>
    <name evidence="8" type="ORF">BKA21_000651</name>
    <name evidence="7" type="ORF">Col01nite_29650</name>
</gene>
<dbReference type="EMBL" id="BONN01000009">
    <property type="protein sequence ID" value="GIG33806.1"/>
    <property type="molecule type" value="Genomic_DNA"/>
</dbReference>
<proteinExistence type="predicted"/>
<dbReference type="RefSeq" id="WP_140458651.1">
    <property type="nucleotide sequence ID" value="NZ_BAABFI010000017.1"/>
</dbReference>
<feature type="compositionally biased region" description="Pro residues" evidence="5">
    <location>
        <begin position="11"/>
        <end position="22"/>
    </location>
</feature>
<feature type="transmembrane region" description="Helical" evidence="6">
    <location>
        <begin position="31"/>
        <end position="54"/>
    </location>
</feature>
<dbReference type="Proteomes" id="UP000618382">
    <property type="component" value="Unassembled WGS sequence"/>
</dbReference>
<dbReference type="EMBL" id="JACCBK010000001">
    <property type="protein sequence ID" value="NYD85102.1"/>
    <property type="molecule type" value="Genomic_DNA"/>
</dbReference>
<evidence type="ECO:0000313" key="10">
    <source>
        <dbReference type="Proteomes" id="UP000618382"/>
    </source>
</evidence>
<keyword evidence="4 6" id="KW-0472">Membrane</keyword>
<keyword evidence="2 6" id="KW-0812">Transmembrane</keyword>
<accession>A0A7Y9FDP5</accession>
<evidence type="ECO:0000256" key="6">
    <source>
        <dbReference type="SAM" id="Phobius"/>
    </source>
</evidence>
<evidence type="ECO:0000313" key="9">
    <source>
        <dbReference type="Proteomes" id="UP000577956"/>
    </source>
</evidence>
<keyword evidence="10" id="KW-1185">Reference proteome</keyword>
<evidence type="ECO:0000313" key="8">
    <source>
        <dbReference type="EMBL" id="NYD85102.1"/>
    </source>
</evidence>
<evidence type="ECO:0000256" key="5">
    <source>
        <dbReference type="SAM" id="MobiDB-lite"/>
    </source>
</evidence>
<comment type="subcellular location">
    <subcellularLocation>
        <location evidence="1">Membrane</location>
        <topology evidence="1">Multi-pass membrane protein</topology>
    </subcellularLocation>
</comment>
<feature type="region of interest" description="Disordered" evidence="5">
    <location>
        <begin position="1"/>
        <end position="22"/>
    </location>
</feature>
<protein>
    <submittedName>
        <fullName evidence="7">Membrane protein</fullName>
    </submittedName>
</protein>
<dbReference type="Proteomes" id="UP000577956">
    <property type="component" value="Unassembled WGS sequence"/>
</dbReference>
<feature type="transmembrane region" description="Helical" evidence="6">
    <location>
        <begin position="99"/>
        <end position="119"/>
    </location>
</feature>